<evidence type="ECO:0000313" key="3">
    <source>
        <dbReference type="Proteomes" id="UP000649617"/>
    </source>
</evidence>
<dbReference type="Proteomes" id="UP000649617">
    <property type="component" value="Unassembled WGS sequence"/>
</dbReference>
<feature type="transmembrane region" description="Helical" evidence="1">
    <location>
        <begin position="61"/>
        <end position="85"/>
    </location>
</feature>
<evidence type="ECO:0000313" key="2">
    <source>
        <dbReference type="EMBL" id="CAE7239204.1"/>
    </source>
</evidence>
<keyword evidence="1" id="KW-1133">Transmembrane helix</keyword>
<name>A0A812LD37_SYMPI</name>
<reference evidence="2" key="1">
    <citation type="submission" date="2021-02" db="EMBL/GenBank/DDBJ databases">
        <authorList>
            <person name="Dougan E. K."/>
            <person name="Rhodes N."/>
            <person name="Thang M."/>
            <person name="Chan C."/>
        </authorList>
    </citation>
    <scope>NUCLEOTIDE SEQUENCE</scope>
</reference>
<organism evidence="2 3">
    <name type="scientific">Symbiodinium pilosum</name>
    <name type="common">Dinoflagellate</name>
    <dbReference type="NCBI Taxonomy" id="2952"/>
    <lineage>
        <taxon>Eukaryota</taxon>
        <taxon>Sar</taxon>
        <taxon>Alveolata</taxon>
        <taxon>Dinophyceae</taxon>
        <taxon>Suessiales</taxon>
        <taxon>Symbiodiniaceae</taxon>
        <taxon>Symbiodinium</taxon>
    </lineage>
</organism>
<dbReference type="AlphaFoldDB" id="A0A812LD37"/>
<sequence length="171" mass="18115">MAAVIVTPGAPSAPLPQPTAALPPWSLPVPPTDFCCFCLPMLGGTLCCGILVLIGAGYYAVMGFVALGLGALIGAVFLMVMAFLATVQGMGAILGSRGQARWARYAAFATLGLMPIAILNILADRRVAMMPKLLGICMNMAIQLYTIYVFLSLEYFVLKNEAQARELNINV</sequence>
<dbReference type="EMBL" id="CAJNIZ010005136">
    <property type="protein sequence ID" value="CAE7239204.1"/>
    <property type="molecule type" value="Genomic_DNA"/>
</dbReference>
<keyword evidence="3" id="KW-1185">Reference proteome</keyword>
<feature type="transmembrane region" description="Helical" evidence="1">
    <location>
        <begin position="135"/>
        <end position="158"/>
    </location>
</feature>
<protein>
    <submittedName>
        <fullName evidence="2">Uncharacterized protein</fullName>
    </submittedName>
</protein>
<evidence type="ECO:0000256" key="1">
    <source>
        <dbReference type="SAM" id="Phobius"/>
    </source>
</evidence>
<gene>
    <name evidence="2" type="ORF">SPIL2461_LOCUS4024</name>
</gene>
<accession>A0A812LD37</accession>
<comment type="caution">
    <text evidence="2">The sequence shown here is derived from an EMBL/GenBank/DDBJ whole genome shotgun (WGS) entry which is preliminary data.</text>
</comment>
<feature type="transmembrane region" description="Helical" evidence="1">
    <location>
        <begin position="31"/>
        <end position="54"/>
    </location>
</feature>
<keyword evidence="1" id="KW-0812">Transmembrane</keyword>
<proteinExistence type="predicted"/>
<feature type="transmembrane region" description="Helical" evidence="1">
    <location>
        <begin position="105"/>
        <end position="123"/>
    </location>
</feature>
<keyword evidence="1" id="KW-0472">Membrane</keyword>